<dbReference type="CDD" id="cd06170">
    <property type="entry name" value="LuxR_C_like"/>
    <property type="match status" value="1"/>
</dbReference>
<dbReference type="SMART" id="SM00421">
    <property type="entry name" value="HTH_LUXR"/>
    <property type="match status" value="1"/>
</dbReference>
<dbReference type="PRINTS" id="PR00038">
    <property type="entry name" value="HTHLUXR"/>
</dbReference>
<dbReference type="PROSITE" id="PS00622">
    <property type="entry name" value="HTH_LUXR_1"/>
    <property type="match status" value="1"/>
</dbReference>
<dbReference type="PANTHER" id="PTHR43214">
    <property type="entry name" value="TWO-COMPONENT RESPONSE REGULATOR"/>
    <property type="match status" value="1"/>
</dbReference>
<evidence type="ECO:0000313" key="6">
    <source>
        <dbReference type="Proteomes" id="UP001316189"/>
    </source>
</evidence>
<reference evidence="5 6" key="1">
    <citation type="submission" date="2022-07" db="EMBL/GenBank/DDBJ databases">
        <title>Novel species in genus cellulomonas.</title>
        <authorList>
            <person name="Ye L."/>
        </authorList>
    </citation>
    <scope>NUCLEOTIDE SEQUENCE [LARGE SCALE GENOMIC DNA]</scope>
    <source>
        <strain evidence="6">zg-Y338</strain>
    </source>
</reference>
<proteinExistence type="predicted"/>
<protein>
    <submittedName>
        <fullName evidence="5">LuxR C-terminal-related transcriptional regulator</fullName>
    </submittedName>
</protein>
<dbReference type="PANTHER" id="PTHR43214:SF41">
    <property type="entry name" value="NITRATE_NITRITE RESPONSE REGULATOR PROTEIN NARP"/>
    <property type="match status" value="1"/>
</dbReference>
<organism evidence="5 6">
    <name type="scientific">Cellulomonas chengniuliangii</name>
    <dbReference type="NCBI Taxonomy" id="2968084"/>
    <lineage>
        <taxon>Bacteria</taxon>
        <taxon>Bacillati</taxon>
        <taxon>Actinomycetota</taxon>
        <taxon>Actinomycetes</taxon>
        <taxon>Micrococcales</taxon>
        <taxon>Cellulomonadaceae</taxon>
        <taxon>Cellulomonas</taxon>
    </lineage>
</organism>
<dbReference type="InterPro" id="IPR027417">
    <property type="entry name" value="P-loop_NTPase"/>
</dbReference>
<dbReference type="InterPro" id="IPR016032">
    <property type="entry name" value="Sig_transdc_resp-reg_C-effctor"/>
</dbReference>
<dbReference type="EMBL" id="CP101988">
    <property type="protein sequence ID" value="UUI73973.1"/>
    <property type="molecule type" value="Genomic_DNA"/>
</dbReference>
<dbReference type="InterPro" id="IPR000792">
    <property type="entry name" value="Tscrpt_reg_LuxR_C"/>
</dbReference>
<dbReference type="SUPFAM" id="SSF46894">
    <property type="entry name" value="C-terminal effector domain of the bipartite response regulators"/>
    <property type="match status" value="1"/>
</dbReference>
<dbReference type="InterPro" id="IPR039420">
    <property type="entry name" value="WalR-like"/>
</dbReference>
<dbReference type="Gene3D" id="1.10.10.10">
    <property type="entry name" value="Winged helix-like DNA-binding domain superfamily/Winged helix DNA-binding domain"/>
    <property type="match status" value="1"/>
</dbReference>
<keyword evidence="3" id="KW-0804">Transcription</keyword>
<name>A0ABY5L024_9CELL</name>
<evidence type="ECO:0000256" key="2">
    <source>
        <dbReference type="ARBA" id="ARBA00023125"/>
    </source>
</evidence>
<dbReference type="Pfam" id="PF00196">
    <property type="entry name" value="GerE"/>
    <property type="match status" value="1"/>
</dbReference>
<evidence type="ECO:0000259" key="4">
    <source>
        <dbReference type="PROSITE" id="PS50043"/>
    </source>
</evidence>
<dbReference type="RefSeq" id="WP_227569300.1">
    <property type="nucleotide sequence ID" value="NZ_CP101988.1"/>
</dbReference>
<keyword evidence="2" id="KW-0238">DNA-binding</keyword>
<evidence type="ECO:0000313" key="5">
    <source>
        <dbReference type="EMBL" id="UUI73973.1"/>
    </source>
</evidence>
<sequence>MIHGALPPPSLPSFVPTQRAMPSAESRAVRTELLEQVAGTVRRGQSVLLVGAPGVGTTFLARTAVTQALAADGSRDAFVVQGSPAPGEVSLAPRGALAGVDLARASDQAAREIADALATRGASGEPAPVVRVEDLHLLDQATAALLGSLARRRAIVLVSTARPSTARLSPWRELWKDGCVERVDVQPFDRTELADFLGQELGGPVSADLAMRAWQLTRGAVYLVHELVAHEVASGRMTRSAGAWQWIGSARPGPRLLDITHGSMDRLDRTTRRLLEVAALAGTVGLDALDELGLGEPVAGLLLDGILELVPESETAGGSRMVPTVRWTAPLAAAAVRELIPWAQRQSHFTALGRTSHDPEQAGEGLIQWVTWSLECGSPVSVDRLRTAAEVSEYRGDHESTVRLTSAGLDLAAPHTDPLTRVRLLRSRSSGYAFQGVADLARLDLEAALLELARASVDDAEWAEYRVDLARRIANLELVSADSVDAAVAAIDAADADLAGREQAPAVVAERKALAAERLVMLGYGGRFPEHLGAATDMLLDGPSGDVDRYPLVTPVMLGLGQAGEFEVARSIDARYSRIVDAAAREYPWARAELLGWRLLQSVWAGDLASARVLLAQVQAAASGLQRMDRCLDHLAEGMVAAADGRWSVARSELRVANSRAPLRDDGSLTGLTLAYEALACAAVGDAAAARDLIDRLRRTPMRRARSMQGEIRLVLLDTAAWSHADDLEQLAMTTASWAAGRGMRRIEAEALHRAIRARSQRGALAGAGGAADAALTDRALVRLRELTTAIGSIRARAVLDHAEALASGDDALAQARGAALGTVGLWLPTMSQRVDLTRREREIAALAAAGLTSKVIAERLFLSVRTVDSHLARVFAKLGLHSRAELAQHLH</sequence>
<evidence type="ECO:0000256" key="1">
    <source>
        <dbReference type="ARBA" id="ARBA00023015"/>
    </source>
</evidence>
<dbReference type="InterPro" id="IPR036388">
    <property type="entry name" value="WH-like_DNA-bd_sf"/>
</dbReference>
<keyword evidence="1" id="KW-0805">Transcription regulation</keyword>
<dbReference type="Proteomes" id="UP001316189">
    <property type="component" value="Chromosome"/>
</dbReference>
<keyword evidence="6" id="KW-1185">Reference proteome</keyword>
<gene>
    <name evidence="5" type="ORF">NP064_08935</name>
</gene>
<feature type="domain" description="HTH luxR-type" evidence="4">
    <location>
        <begin position="830"/>
        <end position="892"/>
    </location>
</feature>
<dbReference type="PROSITE" id="PS50043">
    <property type="entry name" value="HTH_LUXR_2"/>
    <property type="match status" value="1"/>
</dbReference>
<dbReference type="SUPFAM" id="SSF52540">
    <property type="entry name" value="P-loop containing nucleoside triphosphate hydrolases"/>
    <property type="match status" value="1"/>
</dbReference>
<accession>A0ABY5L024</accession>
<evidence type="ECO:0000256" key="3">
    <source>
        <dbReference type="ARBA" id="ARBA00023163"/>
    </source>
</evidence>